<reference evidence="5 6" key="1">
    <citation type="submission" date="2023-09" db="EMBL/GenBank/DDBJ databases">
        <title>Genomes of two closely related lineages of the louse Polyplax serrata with different host specificities.</title>
        <authorList>
            <person name="Martinu J."/>
            <person name="Tarabai H."/>
            <person name="Stefka J."/>
            <person name="Hypsa V."/>
        </authorList>
    </citation>
    <scope>NUCLEOTIDE SEQUENCE [LARGE SCALE GENOMIC DNA]</scope>
    <source>
        <strain evidence="5">98ZLc_SE</strain>
    </source>
</reference>
<dbReference type="PANTHER" id="PTHR39387:SF1">
    <property type="entry name" value="SHAVENOID, ISOFORM B"/>
    <property type="match status" value="1"/>
</dbReference>
<evidence type="ECO:0000256" key="1">
    <source>
        <dbReference type="SAM" id="MobiDB-lite"/>
    </source>
</evidence>
<feature type="compositionally biased region" description="Low complexity" evidence="1">
    <location>
        <begin position="1113"/>
        <end position="1126"/>
    </location>
</feature>
<evidence type="ECO:0000256" key="2">
    <source>
        <dbReference type="SAM" id="Phobius"/>
    </source>
</evidence>
<feature type="compositionally biased region" description="Pro residues" evidence="1">
    <location>
        <begin position="651"/>
        <end position="661"/>
    </location>
</feature>
<evidence type="ECO:0000256" key="3">
    <source>
        <dbReference type="SAM" id="SignalP"/>
    </source>
</evidence>
<feature type="region of interest" description="Disordered" evidence="1">
    <location>
        <begin position="1057"/>
        <end position="1150"/>
    </location>
</feature>
<evidence type="ECO:0000259" key="4">
    <source>
        <dbReference type="Pfam" id="PF23328"/>
    </source>
</evidence>
<feature type="transmembrane region" description="Helical" evidence="2">
    <location>
        <begin position="252"/>
        <end position="276"/>
    </location>
</feature>
<dbReference type="PANTHER" id="PTHR39387">
    <property type="entry name" value="SHAVENOID, ISOFORM B"/>
    <property type="match status" value="1"/>
</dbReference>
<dbReference type="EMBL" id="JAWJWF010000052">
    <property type="protein sequence ID" value="KAK6617166.1"/>
    <property type="molecule type" value="Genomic_DNA"/>
</dbReference>
<evidence type="ECO:0000313" key="5">
    <source>
        <dbReference type="EMBL" id="KAK6617166.1"/>
    </source>
</evidence>
<protein>
    <recommendedName>
        <fullName evidence="4">Shavenoid isoform B-like N-terminal domain-containing protein</fullName>
    </recommendedName>
</protein>
<sequence length="1501" mass="166383">MIVLRISLLYFLCLTEAYLNNGRLSISITRHHKGDIFTLQGEKYYKGLCAGLSSGTAGPTEMPDAQQQGQREEYECQCGQHLPVYRDDLNVCVDDIQECTLVPFVSGTTSRKIPYVFLPLKGQIVYPSAEIIVSEHGAPVCVVSGGQFLGQNGWYDLRNNSETEPPFRMFRDEGRTYLQWFGETSMRAAMEGRIILVHLMCKDASAADEPKIFTPCIAFRVAGNPSVREVTFATDVHLTEGFSSSGLSVREYVAIGLCSLFLAVVYVVSIFLYLHWRKQKERKTNKKDGNDAQLTLGEEGVIKSNPLLQANRHLVVCGEDNVGYVTDSNSCCSDPEQISDLLCFDEETLTISQNMQTSAIVHPCHSTYGETMLNQDPNSIERLPEENVSIVETLEAKEAHAEAIKAICSSNGRRKLYFNPSYFEPELLKAPPPAALEFLIKIREVISIAKHKMSSKKFSPSLLGIPEEESSLKPETVSSVPNCFQTREATRENHGNKVAVEVDENVPTGDFHSASNEFYSPSAVKQRIIQKWLEGVPMMSRKSGTKEEKNQANNCSMITEGVAITKCPKNIWQANDASLRMMSPNSEESKSETVVPAKKRPSTKARAPPLPADEPAGKHVSRLKDCHTKGDPSSRDLAFVPVEDIGVTPSGDPPNPPPFPPLAVTSETDMVRNAQKRKITSNHTKNLMDAVIQELSEFKRSEKSSLSMDVSPKKNQQPQGTLQEKSEESDPIVQNDTGDDKFNSTPDKERHCNTQAEISPTCVTDVANRSSEKDAKIPAPEKADGIIKQNVRRGEQDEHEYETILLNPIEPEPQSQGKNFGFNRMTSPEVFLKCERSEGYSLVSEVYVNDDYESSGSTSNGSTRNDKISYEVTNEKTSRLTIHVKDSSKVHKVDRESDNFEPDTLERKQGKIKTMQTVQDVNDKYYSNERFHDLDGSRKSKSDAENNENFTDSLERSTILLKTNGSFKRNSLEKDVNELFKNLNWARMENFGSLREIYEAKNRNHRRRTETTSLIETVNYSDDNDCISTLSWCEERKNKLLHRGIVLHIDEEVGGRRKPRFHQNKSRADQTINNCPFPSKSSKSNYCNRSRSTSPITISRHAPPPLRTTAPEVPASTVTSSVRSASPPVPTPRSLSVSPHNCQARSMTSSPIKTFEENRTCRSTTAVSPVGNATLTSTGNNSVVRVYSQSECRTQCHPISSNFIPPKNFKVSSISSVVAPPRPPKLSIAHSPPLPPRNTKPPLPPKNTHRRHKSGGSKFATRPLPPLPFHTPAKDISSPIACYNDFETMSTISGASMDSLNSSEYESFYTIPYEEDDCSGKEGTGLVQNIVQNASLLNPHGNARVTTVSFGPNNSYVETKVAGNQQGTASTTDGGRTLRSGNRALPHRPDDSGYLSTDSSESYCPGVVLPTHIPVTLEKVEAQGGQNSETEESICDGASESGAESTATDSFFYGNFKKSETVKASKENTGAQSYSHYTLRLSDVEVNSDTERHCVPIMVRP</sequence>
<feature type="domain" description="Shavenoid isoform B-like N-terminal" evidence="4">
    <location>
        <begin position="26"/>
        <end position="97"/>
    </location>
</feature>
<feature type="compositionally biased region" description="Polar residues" evidence="1">
    <location>
        <begin position="704"/>
        <end position="723"/>
    </location>
</feature>
<accession>A0ABR1ADK2</accession>
<name>A0ABR1ADK2_POLSC</name>
<keyword evidence="2" id="KW-0812">Transmembrane</keyword>
<dbReference type="InterPro" id="IPR057507">
    <property type="entry name" value="Sha_B-like_N"/>
</dbReference>
<feature type="compositionally biased region" description="Basic and acidic residues" evidence="1">
    <location>
        <begin position="770"/>
        <end position="783"/>
    </location>
</feature>
<feature type="compositionally biased region" description="Basic and acidic residues" evidence="1">
    <location>
        <begin position="887"/>
        <end position="909"/>
    </location>
</feature>
<keyword evidence="2" id="KW-0472">Membrane</keyword>
<evidence type="ECO:0000313" key="6">
    <source>
        <dbReference type="Proteomes" id="UP001359485"/>
    </source>
</evidence>
<feature type="signal peptide" evidence="3">
    <location>
        <begin position="1"/>
        <end position="17"/>
    </location>
</feature>
<feature type="region of interest" description="Disordered" evidence="1">
    <location>
        <begin position="887"/>
        <end position="919"/>
    </location>
</feature>
<feature type="region of interest" description="Disordered" evidence="1">
    <location>
        <begin position="1421"/>
        <end position="1446"/>
    </location>
</feature>
<feature type="compositionally biased region" description="Polar residues" evidence="1">
    <location>
        <begin position="1364"/>
        <end position="1374"/>
    </location>
</feature>
<proteinExistence type="predicted"/>
<keyword evidence="2" id="KW-1133">Transmembrane helix</keyword>
<organism evidence="5 6">
    <name type="scientific">Polyplax serrata</name>
    <name type="common">Common mouse louse</name>
    <dbReference type="NCBI Taxonomy" id="468196"/>
    <lineage>
        <taxon>Eukaryota</taxon>
        <taxon>Metazoa</taxon>
        <taxon>Ecdysozoa</taxon>
        <taxon>Arthropoda</taxon>
        <taxon>Hexapoda</taxon>
        <taxon>Insecta</taxon>
        <taxon>Pterygota</taxon>
        <taxon>Neoptera</taxon>
        <taxon>Paraneoptera</taxon>
        <taxon>Psocodea</taxon>
        <taxon>Troctomorpha</taxon>
        <taxon>Phthiraptera</taxon>
        <taxon>Anoplura</taxon>
        <taxon>Polyplacidae</taxon>
        <taxon>Polyplax</taxon>
    </lineage>
</organism>
<feature type="compositionally biased region" description="Pro residues" evidence="1">
    <location>
        <begin position="1232"/>
        <end position="1245"/>
    </location>
</feature>
<feature type="region of interest" description="Disordered" evidence="1">
    <location>
        <begin position="1364"/>
        <end position="1400"/>
    </location>
</feature>
<feature type="compositionally biased region" description="Polar residues" evidence="1">
    <location>
        <begin position="1069"/>
        <end position="1088"/>
    </location>
</feature>
<feature type="region of interest" description="Disordered" evidence="1">
    <location>
        <begin position="702"/>
        <end position="783"/>
    </location>
</feature>
<feature type="chain" id="PRO_5045047662" description="Shavenoid isoform B-like N-terminal domain-containing protein" evidence="3">
    <location>
        <begin position="18"/>
        <end position="1501"/>
    </location>
</feature>
<feature type="compositionally biased region" description="Basic and acidic residues" evidence="1">
    <location>
        <begin position="738"/>
        <end position="752"/>
    </location>
</feature>
<dbReference type="Pfam" id="PF23328">
    <property type="entry name" value="Sha_B_N"/>
    <property type="match status" value="1"/>
</dbReference>
<keyword evidence="3" id="KW-0732">Signal</keyword>
<feature type="region of interest" description="Disordered" evidence="1">
    <location>
        <begin position="1222"/>
        <end position="1271"/>
    </location>
</feature>
<gene>
    <name evidence="5" type="ORF">RUM44_005497</name>
</gene>
<feature type="compositionally biased region" description="Basic and acidic residues" evidence="1">
    <location>
        <begin position="622"/>
        <end position="634"/>
    </location>
</feature>
<feature type="compositionally biased region" description="Low complexity" evidence="1">
    <location>
        <begin position="1089"/>
        <end position="1100"/>
    </location>
</feature>
<dbReference type="Proteomes" id="UP001359485">
    <property type="component" value="Unassembled WGS sequence"/>
</dbReference>
<feature type="compositionally biased region" description="Polar residues" evidence="1">
    <location>
        <begin position="1135"/>
        <end position="1150"/>
    </location>
</feature>
<feature type="compositionally biased region" description="Polar residues" evidence="1">
    <location>
        <begin position="753"/>
        <end position="762"/>
    </location>
</feature>
<keyword evidence="6" id="KW-1185">Reference proteome</keyword>
<feature type="region of interest" description="Disordered" evidence="1">
    <location>
        <begin position="583"/>
        <end position="664"/>
    </location>
</feature>
<comment type="caution">
    <text evidence="5">The sequence shown here is derived from an EMBL/GenBank/DDBJ whole genome shotgun (WGS) entry which is preliminary data.</text>
</comment>